<evidence type="ECO:0000256" key="18">
    <source>
        <dbReference type="PROSITE-ProRule" id="PRU00203"/>
    </source>
</evidence>
<dbReference type="GO" id="GO:0005634">
    <property type="term" value="C:nucleus"/>
    <property type="evidence" value="ECO:0007669"/>
    <property type="project" value="UniProtKB-SubCell"/>
</dbReference>
<dbReference type="GO" id="GO:0000123">
    <property type="term" value="C:histone acetyltransferase complex"/>
    <property type="evidence" value="ECO:0007669"/>
    <property type="project" value="TreeGrafter"/>
</dbReference>
<dbReference type="InterPro" id="IPR000197">
    <property type="entry name" value="Znf_TAZ"/>
</dbReference>
<keyword evidence="3" id="KW-0488">Methylation</keyword>
<keyword evidence="14" id="KW-0539">Nucleus</keyword>
<dbReference type="Pfam" id="PF00569">
    <property type="entry name" value="ZZ"/>
    <property type="match status" value="1"/>
</dbReference>
<gene>
    <name evidence="24" type="ORF">OXD698_LOCUS27126</name>
</gene>
<dbReference type="Pfam" id="PF02172">
    <property type="entry name" value="KIX"/>
    <property type="match status" value="1"/>
</dbReference>
<dbReference type="InterPro" id="IPR010303">
    <property type="entry name" value="RING_CBP-p300"/>
</dbReference>
<dbReference type="PROSITE" id="PS01357">
    <property type="entry name" value="ZF_ZZ_1"/>
    <property type="match status" value="1"/>
</dbReference>
<dbReference type="InterPro" id="IPR036529">
    <property type="entry name" value="KIX_dom_sf"/>
</dbReference>
<dbReference type="SMART" id="SM00297">
    <property type="entry name" value="BROMO"/>
    <property type="match status" value="1"/>
</dbReference>
<evidence type="ECO:0000259" key="21">
    <source>
        <dbReference type="PROSITE" id="PS50134"/>
    </source>
</evidence>
<feature type="compositionally biased region" description="Low complexity" evidence="19">
    <location>
        <begin position="1"/>
        <end position="18"/>
    </location>
</feature>
<dbReference type="SUPFAM" id="SSF47370">
    <property type="entry name" value="Bromodomain"/>
    <property type="match status" value="1"/>
</dbReference>
<evidence type="ECO:0000256" key="16">
    <source>
        <dbReference type="ARBA" id="ARBA00048017"/>
    </source>
</evidence>
<keyword evidence="6" id="KW-0677">Repeat</keyword>
<sequence length="1009" mass="117071">STGISSTNLNTNSTSNSNERPINKDWQRRVTAEMRNHLVQKMITALIPITYTGAVRDNRIINLANYARRVENETFEVATNQEEYSNKLAERIHKIQKELEDRREKKRLQDMQLAAQISSTTGQISSTNGYNGKIHSTIDTMVGNHGPPNRAAPLNDYASSSSLAENILHHPLTVVTNSNRTQLNGTASAKPGTFTRTNVPLNQNLNFLLNGDPTITTQAHDIDITDATNQIKVDSTSKQLPKHPIQFTPEELRTNLEPVIYKMIACEESHPFCKPVDPVALNILDYPSIIKYPMDISTMHNKLLQGQYKNPLQFCDDAWLMFNNAWLYNKKTTRVYKMCTKLSEVFTDTIDPIIKELGYCCGRQYVYLPQGMVCYGNQLCCQIPRDGNYYYYKNLELSRFNLSSDKYTFCSKCFDSVKGDSICVGDDPARSLVEIPKNLFSPAKNDIQEPEASVDCIVCIRRWHQICALHLYKIWPEDFICPICVRDYNIKRKENRYTAPKLTVTDLALCLEQRVNDFLRNEGCVTDRVTIRVLTSNNKICEVKPHLKNYYQDQVPNDYPYRTRAIFAFQEIEGVDVVFYGMYVQEYDEHCPSPNTRRVYISFMDYIDLFQSNVRCTGIYREILIGYLDYVKQRGYVYAHIWAYPPNKDVDYIFHCHPYEQCEFTPKDFQNWLKTMLDKAIIERVDIMKDCLDNQVQSVLEIPYFQGDFWTNIIEQNIKELDQDNDDRIGAEDPTEISGKRKCANTDKKKNCKKSTTIQQTVAKEQITHCTDLMLKIFPIIDKYKKEFFVIRLRNSMSPCPTVADTDILIKCDLMDTPEIFLKFCRDQYFEFSSLRRAKFSSMALLYKLHTTTKIYSYNCNICRQQCHICYHCTVCDDFNLCEKCYNIEPKHEHKIERSVPSVVDISHDESLASPQIQRRQAMQRCIEALLHAVNCRNATCLSPSCFRYKRVIQHTKECKGKNSQCNVCKQVIFLSWYHSKSCMEQNCQVPFCTNLKIKIQKQRTAKLQ</sequence>
<dbReference type="InterPro" id="IPR035898">
    <property type="entry name" value="TAZ_dom_sf"/>
</dbReference>
<dbReference type="GO" id="GO:0004402">
    <property type="term" value="F:histone acetyltransferase activity"/>
    <property type="evidence" value="ECO:0007669"/>
    <property type="project" value="InterPro"/>
</dbReference>
<evidence type="ECO:0000256" key="5">
    <source>
        <dbReference type="ARBA" id="ARBA00022723"/>
    </source>
</evidence>
<feature type="domain" description="KIX" evidence="22">
    <location>
        <begin position="21"/>
        <end position="100"/>
    </location>
</feature>
<dbReference type="Pfam" id="PF23570">
    <property type="entry name" value="PHD_P300"/>
    <property type="match status" value="1"/>
</dbReference>
<dbReference type="PROSITE" id="PS50952">
    <property type="entry name" value="KIX"/>
    <property type="match status" value="1"/>
</dbReference>
<evidence type="ECO:0000256" key="6">
    <source>
        <dbReference type="ARBA" id="ARBA00022737"/>
    </source>
</evidence>
<evidence type="ECO:0000256" key="1">
    <source>
        <dbReference type="ARBA" id="ARBA00004123"/>
    </source>
</evidence>
<keyword evidence="8 18" id="KW-0862">Zinc</keyword>
<dbReference type="Gene3D" id="1.20.920.10">
    <property type="entry name" value="Bromodomain-like"/>
    <property type="match status" value="1"/>
</dbReference>
<dbReference type="SUPFAM" id="SSF57933">
    <property type="entry name" value="TAZ domain"/>
    <property type="match status" value="1"/>
</dbReference>
<evidence type="ECO:0000256" key="17">
    <source>
        <dbReference type="PROSITE-ProRule" id="PRU00035"/>
    </source>
</evidence>
<evidence type="ECO:0000256" key="19">
    <source>
        <dbReference type="SAM" id="MobiDB-lite"/>
    </source>
</evidence>
<keyword evidence="12" id="KW-0010">Activator</keyword>
<dbReference type="PROSITE" id="PS50134">
    <property type="entry name" value="ZF_TAZ"/>
    <property type="match status" value="1"/>
</dbReference>
<dbReference type="PROSITE" id="PS51727">
    <property type="entry name" value="CBP_P300_HAT"/>
    <property type="match status" value="1"/>
</dbReference>
<evidence type="ECO:0000256" key="14">
    <source>
        <dbReference type="ARBA" id="ARBA00023242"/>
    </source>
</evidence>
<dbReference type="SMART" id="SM00551">
    <property type="entry name" value="ZnF_TAZ"/>
    <property type="match status" value="1"/>
</dbReference>
<evidence type="ECO:0000259" key="20">
    <source>
        <dbReference type="PROSITE" id="PS50014"/>
    </source>
</evidence>
<feature type="zinc finger region" description="TAZ-type" evidence="18">
    <location>
        <begin position="916"/>
        <end position="996"/>
    </location>
</feature>
<evidence type="ECO:0000256" key="11">
    <source>
        <dbReference type="ARBA" id="ARBA00023117"/>
    </source>
</evidence>
<dbReference type="EMBL" id="CAJOAZ010002778">
    <property type="protein sequence ID" value="CAF3958845.1"/>
    <property type="molecule type" value="Genomic_DNA"/>
</dbReference>
<evidence type="ECO:0000256" key="7">
    <source>
        <dbReference type="ARBA" id="ARBA00022771"/>
    </source>
</evidence>
<evidence type="ECO:0000259" key="23">
    <source>
        <dbReference type="PROSITE" id="PS51727"/>
    </source>
</evidence>
<evidence type="ECO:0000256" key="8">
    <source>
        <dbReference type="ARBA" id="ARBA00022833"/>
    </source>
</evidence>
<dbReference type="InterPro" id="IPR013083">
    <property type="entry name" value="Znf_RING/FYVE/PHD"/>
</dbReference>
<evidence type="ECO:0000256" key="12">
    <source>
        <dbReference type="ARBA" id="ARBA00023159"/>
    </source>
</evidence>
<feature type="region of interest" description="Disordered" evidence="19">
    <location>
        <begin position="1"/>
        <end position="25"/>
    </location>
</feature>
<evidence type="ECO:0000256" key="10">
    <source>
        <dbReference type="ARBA" id="ARBA00023015"/>
    </source>
</evidence>
<proteinExistence type="predicted"/>
<dbReference type="EC" id="2.3.1.48" evidence="2"/>
<dbReference type="CDD" id="cd15557">
    <property type="entry name" value="PHD_CBP_p300"/>
    <property type="match status" value="1"/>
</dbReference>
<dbReference type="GO" id="GO:0140297">
    <property type="term" value="F:DNA-binding transcription factor binding"/>
    <property type="evidence" value="ECO:0007669"/>
    <property type="project" value="UniProtKB-ARBA"/>
</dbReference>
<organism evidence="24 25">
    <name type="scientific">Adineta steineri</name>
    <dbReference type="NCBI Taxonomy" id="433720"/>
    <lineage>
        <taxon>Eukaryota</taxon>
        <taxon>Metazoa</taxon>
        <taxon>Spiralia</taxon>
        <taxon>Gnathifera</taxon>
        <taxon>Rotifera</taxon>
        <taxon>Eurotatoria</taxon>
        <taxon>Bdelloidea</taxon>
        <taxon>Adinetida</taxon>
        <taxon>Adinetidae</taxon>
        <taxon>Adineta</taxon>
    </lineage>
</organism>
<dbReference type="CDD" id="cd15802">
    <property type="entry name" value="RING_CBP-p300"/>
    <property type="match status" value="1"/>
</dbReference>
<dbReference type="Proteomes" id="UP000663844">
    <property type="component" value="Unassembled WGS sequence"/>
</dbReference>
<evidence type="ECO:0000313" key="24">
    <source>
        <dbReference type="EMBL" id="CAF3958845.1"/>
    </source>
</evidence>
<dbReference type="Pfam" id="PF00439">
    <property type="entry name" value="Bromodomain"/>
    <property type="match status" value="1"/>
</dbReference>
<dbReference type="InterPro" id="IPR013178">
    <property type="entry name" value="Histone_AcTrfase_Rtt109/CBP"/>
</dbReference>
<evidence type="ECO:0000256" key="4">
    <source>
        <dbReference type="ARBA" id="ARBA00022679"/>
    </source>
</evidence>
<comment type="caution">
    <text evidence="24">The sequence shown here is derived from an EMBL/GenBank/DDBJ whole genome shotgun (WGS) entry which is preliminary data.</text>
</comment>
<keyword evidence="15" id="KW-0012">Acyltransferase</keyword>
<feature type="domain" description="TAZ-type" evidence="21">
    <location>
        <begin position="916"/>
        <end position="996"/>
    </location>
</feature>
<feature type="domain" description="CBP/p300-type HAT" evidence="23">
    <location>
        <begin position="496"/>
        <end position="854"/>
    </location>
</feature>
<dbReference type="Pfam" id="PF08214">
    <property type="entry name" value="HAT_KAT11"/>
    <property type="match status" value="1"/>
</dbReference>
<keyword evidence="9" id="KW-0156">Chromatin regulator</keyword>
<dbReference type="GO" id="GO:0005667">
    <property type="term" value="C:transcription regulator complex"/>
    <property type="evidence" value="ECO:0007669"/>
    <property type="project" value="TreeGrafter"/>
</dbReference>
<feature type="non-terminal residue" evidence="24">
    <location>
        <position position="1"/>
    </location>
</feature>
<evidence type="ECO:0000313" key="25">
    <source>
        <dbReference type="Proteomes" id="UP000663844"/>
    </source>
</evidence>
<reference evidence="24" key="1">
    <citation type="submission" date="2021-02" db="EMBL/GenBank/DDBJ databases">
        <authorList>
            <person name="Nowell W R."/>
        </authorList>
    </citation>
    <scope>NUCLEOTIDE SEQUENCE</scope>
</reference>
<dbReference type="Gene3D" id="3.30.60.90">
    <property type="match status" value="1"/>
</dbReference>
<dbReference type="Pfam" id="PF06001">
    <property type="entry name" value="RING_CBP-p300"/>
    <property type="match status" value="1"/>
</dbReference>
<protein>
    <recommendedName>
        <fullName evidence="2">histone acetyltransferase</fullName>
        <ecNumber evidence="2">2.3.1.48</ecNumber>
    </recommendedName>
</protein>
<keyword evidence="13" id="KW-0804">Transcription</keyword>
<comment type="catalytic activity">
    <reaction evidence="16">
        <text>L-lysyl-[protein] + acetyl-CoA = N(6)-acetyl-L-lysyl-[protein] + CoA + H(+)</text>
        <dbReference type="Rhea" id="RHEA:45948"/>
        <dbReference type="Rhea" id="RHEA-COMP:9752"/>
        <dbReference type="Rhea" id="RHEA-COMP:10731"/>
        <dbReference type="ChEBI" id="CHEBI:15378"/>
        <dbReference type="ChEBI" id="CHEBI:29969"/>
        <dbReference type="ChEBI" id="CHEBI:57287"/>
        <dbReference type="ChEBI" id="CHEBI:57288"/>
        <dbReference type="ChEBI" id="CHEBI:61930"/>
        <dbReference type="EC" id="2.3.1.48"/>
    </reaction>
</comment>
<keyword evidence="4" id="KW-0808">Transferase</keyword>
<evidence type="ECO:0000256" key="2">
    <source>
        <dbReference type="ARBA" id="ARBA00013184"/>
    </source>
</evidence>
<accession>A0A819L451</accession>
<dbReference type="GO" id="GO:0045944">
    <property type="term" value="P:positive regulation of transcription by RNA polymerase II"/>
    <property type="evidence" value="ECO:0007669"/>
    <property type="project" value="TreeGrafter"/>
</dbReference>
<feature type="domain" description="Bromo" evidence="20">
    <location>
        <begin position="264"/>
        <end position="336"/>
    </location>
</feature>
<dbReference type="InterPro" id="IPR043145">
    <property type="entry name" value="Znf_ZZ_sf"/>
</dbReference>
<evidence type="ECO:0000256" key="9">
    <source>
        <dbReference type="ARBA" id="ARBA00022853"/>
    </source>
</evidence>
<evidence type="ECO:0000256" key="3">
    <source>
        <dbReference type="ARBA" id="ARBA00022481"/>
    </source>
</evidence>
<dbReference type="Gene3D" id="1.10.246.20">
    <property type="entry name" value="Coactivator CBP, KIX domain"/>
    <property type="match status" value="1"/>
</dbReference>
<dbReference type="GO" id="GO:0008270">
    <property type="term" value="F:zinc ion binding"/>
    <property type="evidence" value="ECO:0007669"/>
    <property type="project" value="UniProtKB-KW"/>
</dbReference>
<dbReference type="PANTHER" id="PTHR13808">
    <property type="entry name" value="CBP/P300-RELATED"/>
    <property type="match status" value="1"/>
</dbReference>
<keyword evidence="7 18" id="KW-0863">Zinc-finger</keyword>
<name>A0A819L451_9BILA</name>
<dbReference type="SUPFAM" id="SSF57850">
    <property type="entry name" value="RING/U-box"/>
    <property type="match status" value="1"/>
</dbReference>
<dbReference type="InterPro" id="IPR001487">
    <property type="entry name" value="Bromodomain"/>
</dbReference>
<evidence type="ECO:0000259" key="22">
    <source>
        <dbReference type="PROSITE" id="PS50952"/>
    </source>
</evidence>
<dbReference type="InterPro" id="IPR003101">
    <property type="entry name" value="KIX_dom"/>
</dbReference>
<dbReference type="Gene3D" id="1.20.1020.10">
    <property type="entry name" value="TAZ domain"/>
    <property type="match status" value="1"/>
</dbReference>
<dbReference type="PANTHER" id="PTHR13808:SF1">
    <property type="entry name" value="HISTONE ACETYLTRANSFERASE"/>
    <property type="match status" value="1"/>
</dbReference>
<dbReference type="InterPro" id="IPR000433">
    <property type="entry name" value="Znf_ZZ"/>
</dbReference>
<dbReference type="AlphaFoldDB" id="A0A819L451"/>
<dbReference type="Pfam" id="PF02135">
    <property type="entry name" value="zf-TAZ"/>
    <property type="match status" value="1"/>
</dbReference>
<dbReference type="GO" id="GO:0031490">
    <property type="term" value="F:chromatin DNA binding"/>
    <property type="evidence" value="ECO:0007669"/>
    <property type="project" value="TreeGrafter"/>
</dbReference>
<dbReference type="PROSITE" id="PS50014">
    <property type="entry name" value="BROMODOMAIN_2"/>
    <property type="match status" value="1"/>
</dbReference>
<evidence type="ECO:0000256" key="15">
    <source>
        <dbReference type="ARBA" id="ARBA00023315"/>
    </source>
</evidence>
<dbReference type="Gene3D" id="2.10.110.40">
    <property type="match status" value="1"/>
</dbReference>
<dbReference type="InterPro" id="IPR038547">
    <property type="entry name" value="RING_CBP-p300_sf"/>
</dbReference>
<dbReference type="Gene3D" id="3.30.40.10">
    <property type="entry name" value="Zinc/RING finger domain, C3HC4 (zinc finger)"/>
    <property type="match status" value="1"/>
</dbReference>
<keyword evidence="10" id="KW-0805">Transcription regulation</keyword>
<evidence type="ECO:0000256" key="13">
    <source>
        <dbReference type="ARBA" id="ARBA00023163"/>
    </source>
</evidence>
<dbReference type="InterPro" id="IPR036427">
    <property type="entry name" value="Bromodomain-like_sf"/>
</dbReference>
<keyword evidence="11 17" id="KW-0103">Bromodomain</keyword>
<comment type="subcellular location">
    <subcellularLocation>
        <location evidence="1">Nucleus</location>
    </subcellularLocation>
</comment>
<dbReference type="GO" id="GO:0003713">
    <property type="term" value="F:transcription coactivator activity"/>
    <property type="evidence" value="ECO:0007669"/>
    <property type="project" value="TreeGrafter"/>
</dbReference>
<dbReference type="SUPFAM" id="SSF47040">
    <property type="entry name" value="Kix domain of CBP (creb binding protein)"/>
    <property type="match status" value="1"/>
</dbReference>
<keyword evidence="5 18" id="KW-0479">Metal-binding</keyword>
<dbReference type="InterPro" id="IPR056484">
    <property type="entry name" value="PHD_P300"/>
</dbReference>
<dbReference type="PRINTS" id="PR00503">
    <property type="entry name" value="BROMODOMAIN"/>
</dbReference>
<dbReference type="SMART" id="SM01250">
    <property type="entry name" value="KAT11"/>
    <property type="match status" value="1"/>
</dbReference>
<dbReference type="InterPro" id="IPR031162">
    <property type="entry name" value="CBP_P300_HAT"/>
</dbReference>